<keyword evidence="3" id="KW-1185">Reference proteome</keyword>
<evidence type="ECO:0000256" key="1">
    <source>
        <dbReference type="SAM" id="SignalP"/>
    </source>
</evidence>
<proteinExistence type="predicted"/>
<protein>
    <submittedName>
        <fullName evidence="2">Uncharacterized protein</fullName>
    </submittedName>
</protein>
<name>A0AAW1P719_9CHLO</name>
<dbReference type="AlphaFoldDB" id="A0AAW1P719"/>
<gene>
    <name evidence="2" type="ORF">WJX72_003073</name>
</gene>
<feature type="chain" id="PRO_5043564908" evidence="1">
    <location>
        <begin position="27"/>
        <end position="585"/>
    </location>
</feature>
<dbReference type="Proteomes" id="UP001489004">
    <property type="component" value="Unassembled WGS sequence"/>
</dbReference>
<keyword evidence="1" id="KW-0732">Signal</keyword>
<evidence type="ECO:0000313" key="2">
    <source>
        <dbReference type="EMBL" id="KAK9804244.1"/>
    </source>
</evidence>
<feature type="signal peptide" evidence="1">
    <location>
        <begin position="1"/>
        <end position="26"/>
    </location>
</feature>
<evidence type="ECO:0000313" key="3">
    <source>
        <dbReference type="Proteomes" id="UP001489004"/>
    </source>
</evidence>
<accession>A0AAW1P719</accession>
<comment type="caution">
    <text evidence="2">The sequence shown here is derived from an EMBL/GenBank/DDBJ whole genome shotgun (WGS) entry which is preliminary data.</text>
</comment>
<dbReference type="EMBL" id="JALJOR010000018">
    <property type="protein sequence ID" value="KAK9804244.1"/>
    <property type="molecule type" value="Genomic_DNA"/>
</dbReference>
<reference evidence="2 3" key="1">
    <citation type="journal article" date="2024" name="Nat. Commun.">
        <title>Phylogenomics reveals the evolutionary origins of lichenization in chlorophyte algae.</title>
        <authorList>
            <person name="Puginier C."/>
            <person name="Libourel C."/>
            <person name="Otte J."/>
            <person name="Skaloud P."/>
            <person name="Haon M."/>
            <person name="Grisel S."/>
            <person name="Petersen M."/>
            <person name="Berrin J.G."/>
            <person name="Delaux P.M."/>
            <person name="Dal Grande F."/>
            <person name="Keller J."/>
        </authorList>
    </citation>
    <scope>NUCLEOTIDE SEQUENCE [LARGE SCALE GENOMIC DNA]</scope>
    <source>
        <strain evidence="2 3">SAG 2043</strain>
    </source>
</reference>
<organism evidence="2 3">
    <name type="scientific">[Myrmecia] bisecta</name>
    <dbReference type="NCBI Taxonomy" id="41462"/>
    <lineage>
        <taxon>Eukaryota</taxon>
        <taxon>Viridiplantae</taxon>
        <taxon>Chlorophyta</taxon>
        <taxon>core chlorophytes</taxon>
        <taxon>Trebouxiophyceae</taxon>
        <taxon>Trebouxiales</taxon>
        <taxon>Trebouxiaceae</taxon>
        <taxon>Myrmecia</taxon>
    </lineage>
</organism>
<sequence length="585" mass="62885">MARGNGVTVSLVAALASVLLLPLALATGYGSNNLVAAPGSTGKGFVFFEYRATANPFQAAGLEWSIIYWDLTEPTTVMGLYYNKAASPVLVLDLGSHHAMSSLNKADPMDLSGQKLDMVMGLATDDNIVANPYYTTLADVNAGMLAGDLDFLVQSNTAVFPSGELTSAGVLEKNLPPLPSYESSVTLLPPVSRARKLVEGISTSGSGQFQLNWDGDAQQYTWTYNWQGLDQPPTALTWYVDLPGLPDNGGRIFLASLNLENGIVTAFDGRTLHSQNFQSTLAGPNRKLLDDGSGFVRATLNSFGMTTDYCVPPVICNEVNTVSDGVNDGSGGPSSSCVGDPILTSFDGRAFQFHGHADQDSWFNMLTESKHQVSTLIAKDANPDHYGGSWNVKAAFAIGETRIMVAPNGFQKLSIEVDGSRAALTTGENNMLRLQDGAVTLLYVDNTGRTKHDGETLIITTPNFQFTVWAPPKEHNPFADVAEAGEEAKFDQWTASLDFSVSAIAKPAGEVHGLVGQTLRWVDPEGRASAPADMTAFEHDMFVRINEFWMRDGPFSTNWWHNRFTTQRAAPAAPGVCGVMSVVST</sequence>